<dbReference type="RefSeq" id="WP_086572905.1">
    <property type="nucleotide sequence ID" value="NZ_JAFMOF010000001.1"/>
</dbReference>
<dbReference type="Gene3D" id="3.40.50.1580">
    <property type="entry name" value="Nucleoside phosphorylase domain"/>
    <property type="match status" value="1"/>
</dbReference>
<sequence>MRVLVVTAVPAERDAVTAAAGPPPREVRLPGGTLLHRVRPGDADGPVLDVLAAGVGPAAAAAGAATALTAAAVTGEPYELVVAAGIAGGFAPRAALGGVVVSDTIVAPDLGAQSSDGGFLSLDELGFGVIEHRVPERLARTVAEATGGVRGAVLTVTSATGTAERAAELTARHPDAVAEGMEGFGVAEAAVAHRVPVVELRAVSNAVGPRDRGAWRIGAALTALTGAFRRLSPVLEPEVLT</sequence>
<feature type="domain" description="Nucleoside phosphorylase" evidence="3">
    <location>
        <begin position="4"/>
        <end position="210"/>
    </location>
</feature>
<evidence type="ECO:0000256" key="2">
    <source>
        <dbReference type="NCBIfam" id="TIGR03664"/>
    </source>
</evidence>
<keyword evidence="5" id="KW-1185">Reference proteome</keyword>
<comment type="caution">
    <text evidence="4">The sequence shown here is derived from an EMBL/GenBank/DDBJ whole genome shotgun (WGS) entry which is preliminary data.</text>
</comment>
<dbReference type="AlphaFoldDB" id="A0A939FNH9"/>
<dbReference type="HAMAP" id="MF_00991">
    <property type="entry name" value="MqnB"/>
    <property type="match status" value="1"/>
</dbReference>
<dbReference type="Pfam" id="PF01048">
    <property type="entry name" value="PNP_UDP_1"/>
    <property type="match status" value="1"/>
</dbReference>
<organism evidence="4 5">
    <name type="scientific">Streptomyces triculaminicus</name>
    <dbReference type="NCBI Taxonomy" id="2816232"/>
    <lineage>
        <taxon>Bacteria</taxon>
        <taxon>Bacillati</taxon>
        <taxon>Actinomycetota</taxon>
        <taxon>Actinomycetes</taxon>
        <taxon>Kitasatosporales</taxon>
        <taxon>Streptomycetaceae</taxon>
        <taxon>Streptomyces</taxon>
    </lineage>
</organism>
<keyword evidence="1" id="KW-0474">Menaquinone biosynthesis</keyword>
<dbReference type="EC" id="3.2.2.26" evidence="1 2"/>
<dbReference type="InterPro" id="IPR019963">
    <property type="entry name" value="FL_hydrolase_MqnB"/>
</dbReference>
<reference evidence="4" key="1">
    <citation type="submission" date="2021-03" db="EMBL/GenBank/DDBJ databases">
        <title>Streptomyces strains.</title>
        <authorList>
            <person name="Lund M.B."/>
            <person name="Toerring T."/>
        </authorList>
    </citation>
    <scope>NUCLEOTIDE SEQUENCE</scope>
    <source>
        <strain evidence="4">JCM 4242</strain>
    </source>
</reference>
<comment type="catalytic activity">
    <reaction evidence="1">
        <text>futalosine + H2O = dehypoxanthine futalosine + hypoxanthine</text>
        <dbReference type="Rhea" id="RHEA:25904"/>
        <dbReference type="ChEBI" id="CHEBI:15377"/>
        <dbReference type="ChEBI" id="CHEBI:17368"/>
        <dbReference type="ChEBI" id="CHEBI:58863"/>
        <dbReference type="ChEBI" id="CHEBI:58864"/>
        <dbReference type="EC" id="3.2.2.26"/>
    </reaction>
</comment>
<keyword evidence="4" id="KW-0326">Glycosidase</keyword>
<dbReference type="GO" id="GO:0009234">
    <property type="term" value="P:menaquinone biosynthetic process"/>
    <property type="evidence" value="ECO:0007669"/>
    <property type="project" value="UniProtKB-UniRule"/>
</dbReference>
<name>A0A939FNH9_9ACTN</name>
<evidence type="ECO:0000256" key="1">
    <source>
        <dbReference type="HAMAP-Rule" id="MF_00991"/>
    </source>
</evidence>
<comment type="similarity">
    <text evidence="1">Belongs to the PNP/UDP phosphorylase family. Futalosine hydrolase subfamily.</text>
</comment>
<dbReference type="GO" id="GO:0009116">
    <property type="term" value="P:nucleoside metabolic process"/>
    <property type="evidence" value="ECO:0007669"/>
    <property type="project" value="InterPro"/>
</dbReference>
<evidence type="ECO:0000259" key="3">
    <source>
        <dbReference type="Pfam" id="PF01048"/>
    </source>
</evidence>
<dbReference type="InterPro" id="IPR000845">
    <property type="entry name" value="Nucleoside_phosphorylase_d"/>
</dbReference>
<comment type="pathway">
    <text evidence="1">Quinol/quinone metabolism; menaquinone biosynthesis.</text>
</comment>
<proteinExistence type="inferred from homology"/>
<dbReference type="Proteomes" id="UP000664781">
    <property type="component" value="Unassembled WGS sequence"/>
</dbReference>
<dbReference type="PANTHER" id="PTHR46832:SF2">
    <property type="entry name" value="FUTALOSINE HYDROLASE"/>
    <property type="match status" value="1"/>
</dbReference>
<dbReference type="PANTHER" id="PTHR46832">
    <property type="entry name" value="5'-METHYLTHIOADENOSINE/S-ADENOSYLHOMOCYSTEINE NUCLEOSIDASE"/>
    <property type="match status" value="1"/>
</dbReference>
<dbReference type="GO" id="GO:0008782">
    <property type="term" value="F:adenosylhomocysteine nucleosidase activity"/>
    <property type="evidence" value="ECO:0007669"/>
    <property type="project" value="TreeGrafter"/>
</dbReference>
<comment type="function">
    <text evidence="1">Catalyzes the hydrolysis of futalosine (FL) to dehypoxanthine futalosine (DHFL) and hypoxanthine, a step in the biosynthesis of menaquinone (MK, vitamin K2).</text>
</comment>
<dbReference type="GO" id="GO:0019284">
    <property type="term" value="P:L-methionine salvage from S-adenosylmethionine"/>
    <property type="evidence" value="ECO:0007669"/>
    <property type="project" value="TreeGrafter"/>
</dbReference>
<protein>
    <recommendedName>
        <fullName evidence="1 2">Futalosine hydrolase</fullName>
        <shortName evidence="1">FL hydrolase</shortName>
        <ecNumber evidence="1 2">3.2.2.26</ecNumber>
    </recommendedName>
    <alternativeName>
        <fullName evidence="1">Futalosine nucleosidase</fullName>
    </alternativeName>
    <alternativeName>
        <fullName evidence="1">Menaquinone biosynthetic enzyme MqnB</fullName>
    </alternativeName>
</protein>
<dbReference type="NCBIfam" id="NF006087">
    <property type="entry name" value="PRK08236.1"/>
    <property type="match status" value="1"/>
</dbReference>
<evidence type="ECO:0000313" key="4">
    <source>
        <dbReference type="EMBL" id="MBO0653080.1"/>
    </source>
</evidence>
<dbReference type="SUPFAM" id="SSF53167">
    <property type="entry name" value="Purine and uridine phosphorylases"/>
    <property type="match status" value="1"/>
</dbReference>
<dbReference type="GO" id="GO:0008930">
    <property type="term" value="F:methylthioadenosine nucleosidase activity"/>
    <property type="evidence" value="ECO:0007669"/>
    <property type="project" value="TreeGrafter"/>
</dbReference>
<dbReference type="InterPro" id="IPR035994">
    <property type="entry name" value="Nucleoside_phosphorylase_sf"/>
</dbReference>
<accession>A0A939FNH9</accession>
<dbReference type="CDD" id="cd17766">
    <property type="entry name" value="futalosine_nucleosidase_MqnB"/>
    <property type="match status" value="1"/>
</dbReference>
<dbReference type="GO" id="GO:0005829">
    <property type="term" value="C:cytosol"/>
    <property type="evidence" value="ECO:0007669"/>
    <property type="project" value="TreeGrafter"/>
</dbReference>
<keyword evidence="1 4" id="KW-0378">Hydrolase</keyword>
<gene>
    <name evidence="1" type="primary">mqnB</name>
    <name evidence="4" type="ORF">J1792_09825</name>
</gene>
<evidence type="ECO:0000313" key="5">
    <source>
        <dbReference type="Proteomes" id="UP000664781"/>
    </source>
</evidence>
<dbReference type="EMBL" id="JAFMOF010000001">
    <property type="protein sequence ID" value="MBO0653080.1"/>
    <property type="molecule type" value="Genomic_DNA"/>
</dbReference>
<dbReference type="NCBIfam" id="TIGR03664">
    <property type="entry name" value="fut_nucase"/>
    <property type="match status" value="1"/>
</dbReference>